<evidence type="ECO:0000256" key="3">
    <source>
        <dbReference type="SAM" id="MobiDB-lite"/>
    </source>
</evidence>
<dbReference type="Proteomes" id="UP000023758">
    <property type="component" value="Unassembled WGS sequence"/>
</dbReference>
<name>A0A022VPM3_TRIRU</name>
<keyword evidence="2" id="KW-0843">Virulence</keyword>
<organism evidence="6">
    <name type="scientific">Trichophyton rubrum CBS 288.86</name>
    <dbReference type="NCBI Taxonomy" id="1215330"/>
    <lineage>
        <taxon>Eukaryota</taxon>
        <taxon>Fungi</taxon>
        <taxon>Dikarya</taxon>
        <taxon>Ascomycota</taxon>
        <taxon>Pezizomycotina</taxon>
        <taxon>Eurotiomycetes</taxon>
        <taxon>Eurotiomycetidae</taxon>
        <taxon>Onygenales</taxon>
        <taxon>Arthrodermataceae</taxon>
        <taxon>Trichophyton</taxon>
    </lineage>
</organism>
<dbReference type="Pfam" id="PF01476">
    <property type="entry name" value="LysM"/>
    <property type="match status" value="1"/>
</dbReference>
<feature type="signal peptide" evidence="4">
    <location>
        <begin position="1"/>
        <end position="19"/>
    </location>
</feature>
<evidence type="ECO:0000256" key="1">
    <source>
        <dbReference type="ARBA" id="ARBA00022669"/>
    </source>
</evidence>
<dbReference type="EMBL" id="KK207940">
    <property type="protein sequence ID" value="EZF47698.1"/>
    <property type="molecule type" value="Genomic_DNA"/>
</dbReference>
<accession>A0A022VPM3</accession>
<dbReference type="InterPro" id="IPR036779">
    <property type="entry name" value="LysM_dom_sf"/>
</dbReference>
<keyword evidence="4" id="KW-0732">Signal</keyword>
<dbReference type="SUPFAM" id="SSF54106">
    <property type="entry name" value="LysM domain"/>
    <property type="match status" value="1"/>
</dbReference>
<evidence type="ECO:0000256" key="2">
    <source>
        <dbReference type="ARBA" id="ARBA00023026"/>
    </source>
</evidence>
<dbReference type="InterPro" id="IPR018392">
    <property type="entry name" value="LysM"/>
</dbReference>
<feature type="domain" description="LysM" evidence="5">
    <location>
        <begin position="313"/>
        <end position="359"/>
    </location>
</feature>
<protein>
    <recommendedName>
        <fullName evidence="5">LysM domain-containing protein</fullName>
    </recommendedName>
</protein>
<dbReference type="SMART" id="SM00257">
    <property type="entry name" value="LysM"/>
    <property type="match status" value="1"/>
</dbReference>
<dbReference type="GO" id="GO:0008061">
    <property type="term" value="F:chitin binding"/>
    <property type="evidence" value="ECO:0007669"/>
    <property type="project" value="UniProtKB-KW"/>
</dbReference>
<reference evidence="6" key="1">
    <citation type="submission" date="2014-02" db="EMBL/GenBank/DDBJ databases">
        <title>The Genome Sequence of Trichophyton rubrum (morphotype fischeri) CBS 288.86.</title>
        <authorList>
            <consortium name="The Broad Institute Genomics Platform"/>
            <person name="Cuomo C.A."/>
            <person name="White T.C."/>
            <person name="Graser Y."/>
            <person name="Martinez-Rossi N."/>
            <person name="Heitman J."/>
            <person name="Young S.K."/>
            <person name="Zeng Q."/>
            <person name="Gargeya S."/>
            <person name="Abouelleil A."/>
            <person name="Alvarado L."/>
            <person name="Chapman S.B."/>
            <person name="Gainer-Dewar J."/>
            <person name="Goldberg J."/>
            <person name="Griggs A."/>
            <person name="Gujja S."/>
            <person name="Hansen M."/>
            <person name="Howarth C."/>
            <person name="Imamovic A."/>
            <person name="Larimer J."/>
            <person name="Martinez D."/>
            <person name="Murphy C."/>
            <person name="Pearson M.D."/>
            <person name="Persinoti G."/>
            <person name="Poon T."/>
            <person name="Priest M."/>
            <person name="Roberts A.D."/>
            <person name="Saif S."/>
            <person name="Shea T.D."/>
            <person name="Sykes S.N."/>
            <person name="Wortman J."/>
            <person name="Nusbaum C."/>
            <person name="Birren B."/>
        </authorList>
    </citation>
    <scope>NUCLEOTIDE SEQUENCE [LARGE SCALE GENOMIC DNA]</scope>
    <source>
        <strain evidence="6">CBS 288.86</strain>
    </source>
</reference>
<keyword evidence="1" id="KW-0147">Chitin-binding</keyword>
<dbReference type="InterPro" id="IPR036861">
    <property type="entry name" value="Endochitinase-like_sf"/>
</dbReference>
<dbReference type="Gene3D" id="3.10.350.10">
    <property type="entry name" value="LysM domain"/>
    <property type="match status" value="1"/>
</dbReference>
<gene>
    <name evidence="6" type="ORF">H103_08458</name>
</gene>
<dbReference type="InterPro" id="IPR052210">
    <property type="entry name" value="LysM1-like"/>
</dbReference>
<dbReference type="PANTHER" id="PTHR34997:SF1">
    <property type="entry name" value="PEPTIDOGLYCAN-BINDING LYSIN DOMAIN"/>
    <property type="match status" value="1"/>
</dbReference>
<dbReference type="HOGENOM" id="CLU_036407_0_0_1"/>
<evidence type="ECO:0000256" key="4">
    <source>
        <dbReference type="SAM" id="SignalP"/>
    </source>
</evidence>
<dbReference type="PANTHER" id="PTHR34997">
    <property type="entry name" value="AM15"/>
    <property type="match status" value="1"/>
</dbReference>
<dbReference type="OrthoDB" id="5985073at2759"/>
<evidence type="ECO:0000259" key="5">
    <source>
        <dbReference type="PROSITE" id="PS51782"/>
    </source>
</evidence>
<dbReference type="PROSITE" id="PS51782">
    <property type="entry name" value="LYSM"/>
    <property type="match status" value="1"/>
</dbReference>
<proteinExistence type="predicted"/>
<feature type="region of interest" description="Disordered" evidence="3">
    <location>
        <begin position="414"/>
        <end position="462"/>
    </location>
</feature>
<dbReference type="CDD" id="cd00118">
    <property type="entry name" value="LysM"/>
    <property type="match status" value="1"/>
</dbReference>
<dbReference type="SUPFAM" id="SSF57016">
    <property type="entry name" value="Plant lectins/antimicrobial peptides"/>
    <property type="match status" value="1"/>
</dbReference>
<feature type="chain" id="PRO_5001507829" description="LysM domain-containing protein" evidence="4">
    <location>
        <begin position="20"/>
        <end position="523"/>
    </location>
</feature>
<evidence type="ECO:0000313" key="6">
    <source>
        <dbReference type="EMBL" id="EZF47698.1"/>
    </source>
</evidence>
<dbReference type="AlphaFoldDB" id="A0A022VPM3"/>
<feature type="compositionally biased region" description="Basic and acidic residues" evidence="3">
    <location>
        <begin position="421"/>
        <end position="436"/>
    </location>
</feature>
<sequence>MGQLKQLAGILALASPAFAAFSVYALHDLDALKASLGVTSECLSALNYTVECDGPSAVRATKNSDNDLAWSMDDLTTLCTDGCSKSLSTWLDAVEQKCEGEEVTINGLVVDPKAFPMKYISGYDLACLRDSNDNWCFYEAQDWDSGVFTSWDKKQTDACSGENPPADCDKKGSGEDVDTLYVTNSYDKELYCSECFMLLWRQRIESPVFPQGNLLDHFTKQFSKLEAACSTKLPLITPAPTVVLGAKDTLPPATGYHTDGPTVFRYASPPAPTPTAEEPFAKRTAAPRAIKTFYTPATPDRTPQLGAMAPCGKYYNVVEGDTCASISREFEVTMDELLTYNPELHPNCENLWANFAICVAPVSPSPMTVDGSCGENNAGATCDGSPFGSNFIGNRCCNDEGRCVPCGPEATAAPDAQGQTVHDEEPPEEPHIEQPPKDTPAGDDDDRKKAKLPLPSGKYPLPSNSTMISKDGSCNEYISCVGSPFGVCCSTSGWCGYGKPWCGVGNCVSGHCDTEGEASGKSQ</sequence>